<feature type="transmembrane region" description="Helical" evidence="1">
    <location>
        <begin position="6"/>
        <end position="27"/>
    </location>
</feature>
<dbReference type="RefSeq" id="WP_097807041.1">
    <property type="nucleotide sequence ID" value="NZ_FXYH01000032.1"/>
</dbReference>
<proteinExistence type="predicted"/>
<feature type="transmembrane region" description="Helical" evidence="1">
    <location>
        <begin position="47"/>
        <end position="70"/>
    </location>
</feature>
<protein>
    <submittedName>
        <fullName evidence="2">Uncharacterized protein</fullName>
    </submittedName>
</protein>
<evidence type="ECO:0000256" key="1">
    <source>
        <dbReference type="SAM" id="Phobius"/>
    </source>
</evidence>
<keyword evidence="3" id="KW-1185">Reference proteome</keyword>
<keyword evidence="1" id="KW-0472">Membrane</keyword>
<keyword evidence="1" id="KW-0812">Transmembrane</keyword>
<sequence>MDWLIWGGAVVSFAGLAGLVWCIARVWRARGQNLSDEELRDIVRKMVPLNLGALMLSVIGLMAVIMGIFLG</sequence>
<evidence type="ECO:0000313" key="2">
    <source>
        <dbReference type="EMBL" id="SMX50439.1"/>
    </source>
</evidence>
<name>A0A238L613_9RHOB</name>
<dbReference type="OrthoDB" id="7875737at2"/>
<reference evidence="2 3" key="1">
    <citation type="submission" date="2017-05" db="EMBL/GenBank/DDBJ databases">
        <authorList>
            <person name="Song R."/>
            <person name="Chenine A.L."/>
            <person name="Ruprecht R.M."/>
        </authorList>
    </citation>
    <scope>NUCLEOTIDE SEQUENCE [LARGE SCALE GENOMIC DNA]</scope>
    <source>
        <strain evidence="2 3">CECT 8663</strain>
    </source>
</reference>
<organism evidence="2 3">
    <name type="scientific">Pelagimonas varians</name>
    <dbReference type="NCBI Taxonomy" id="696760"/>
    <lineage>
        <taxon>Bacteria</taxon>
        <taxon>Pseudomonadati</taxon>
        <taxon>Pseudomonadota</taxon>
        <taxon>Alphaproteobacteria</taxon>
        <taxon>Rhodobacterales</taxon>
        <taxon>Roseobacteraceae</taxon>
        <taxon>Pelagimonas</taxon>
    </lineage>
</organism>
<accession>A0A238L613</accession>
<keyword evidence="1" id="KW-1133">Transmembrane helix</keyword>
<dbReference type="EMBL" id="FXYH01000032">
    <property type="protein sequence ID" value="SMX50439.1"/>
    <property type="molecule type" value="Genomic_DNA"/>
</dbReference>
<dbReference type="AlphaFoldDB" id="A0A238L613"/>
<evidence type="ECO:0000313" key="3">
    <source>
        <dbReference type="Proteomes" id="UP000220836"/>
    </source>
</evidence>
<gene>
    <name evidence="2" type="ORF">PEV8663_04645</name>
</gene>
<dbReference type="Proteomes" id="UP000220836">
    <property type="component" value="Unassembled WGS sequence"/>
</dbReference>